<evidence type="ECO:0000256" key="1">
    <source>
        <dbReference type="SAM" id="Phobius"/>
    </source>
</evidence>
<feature type="transmembrane region" description="Helical" evidence="1">
    <location>
        <begin position="21"/>
        <end position="39"/>
    </location>
</feature>
<accession>A0A9X1MCW0</accession>
<keyword evidence="1" id="KW-0472">Membrane</keyword>
<dbReference type="RefSeq" id="WP_227894983.1">
    <property type="nucleotide sequence ID" value="NZ_CP099466.1"/>
</dbReference>
<dbReference type="Proteomes" id="UP001139158">
    <property type="component" value="Unassembled WGS sequence"/>
</dbReference>
<keyword evidence="3" id="KW-1185">Reference proteome</keyword>
<reference evidence="2" key="1">
    <citation type="submission" date="2021-10" db="EMBL/GenBank/DDBJ databases">
        <title>Novel species in genus Arthrobacter.</title>
        <authorList>
            <person name="Liu Y."/>
        </authorList>
    </citation>
    <scope>NUCLEOTIDE SEQUENCE</scope>
    <source>
        <strain evidence="2">Zg-Y453</strain>
    </source>
</reference>
<protein>
    <submittedName>
        <fullName evidence="2">Uncharacterized protein</fullName>
    </submittedName>
</protein>
<keyword evidence="1" id="KW-0812">Transmembrane</keyword>
<sequence length="83" mass="9145">MAGTKAKQPTHSGEGHLVKNLVTFVVFFGLFLASIYSLNWLTLDVVWPMVVCLVVGTLVYLIPFMMGRSDSTTELAEGKSHNE</sequence>
<comment type="caution">
    <text evidence="2">The sequence shown here is derived from an EMBL/GenBank/DDBJ whole genome shotgun (WGS) entry which is preliminary data.</text>
</comment>
<evidence type="ECO:0000313" key="3">
    <source>
        <dbReference type="Proteomes" id="UP001139158"/>
    </source>
</evidence>
<dbReference type="AlphaFoldDB" id="A0A9X1MCW0"/>
<evidence type="ECO:0000313" key="2">
    <source>
        <dbReference type="EMBL" id="MCC3297211.1"/>
    </source>
</evidence>
<keyword evidence="1" id="KW-1133">Transmembrane helix</keyword>
<gene>
    <name evidence="2" type="ORF">LJ757_05245</name>
</gene>
<dbReference type="EMBL" id="JAJFZV010000004">
    <property type="protein sequence ID" value="MCC3297211.1"/>
    <property type="molecule type" value="Genomic_DNA"/>
</dbReference>
<name>A0A9X1MCW0_9MICC</name>
<proteinExistence type="predicted"/>
<feature type="transmembrane region" description="Helical" evidence="1">
    <location>
        <begin position="45"/>
        <end position="62"/>
    </location>
</feature>
<organism evidence="2 3">
    <name type="scientific">Arthrobacter caoxuetaonis</name>
    <dbReference type="NCBI Taxonomy" id="2886935"/>
    <lineage>
        <taxon>Bacteria</taxon>
        <taxon>Bacillati</taxon>
        <taxon>Actinomycetota</taxon>
        <taxon>Actinomycetes</taxon>
        <taxon>Micrococcales</taxon>
        <taxon>Micrococcaceae</taxon>
        <taxon>Arthrobacter</taxon>
    </lineage>
</organism>